<dbReference type="Proteomes" id="UP000323393">
    <property type="component" value="Unassembled WGS sequence"/>
</dbReference>
<accession>A0AA95B609</accession>
<evidence type="ECO:0000313" key="1">
    <source>
        <dbReference type="EMBL" id="TYS58543.1"/>
    </source>
</evidence>
<evidence type="ECO:0000313" key="2">
    <source>
        <dbReference type="Proteomes" id="UP000323393"/>
    </source>
</evidence>
<organism evidence="1 2">
    <name type="scientific">Sutcliffiella horikoshii</name>
    <dbReference type="NCBI Taxonomy" id="79883"/>
    <lineage>
        <taxon>Bacteria</taxon>
        <taxon>Bacillati</taxon>
        <taxon>Bacillota</taxon>
        <taxon>Bacilli</taxon>
        <taxon>Bacillales</taxon>
        <taxon>Bacillaceae</taxon>
        <taxon>Sutcliffiella</taxon>
    </lineage>
</organism>
<protein>
    <submittedName>
        <fullName evidence="1">Uncharacterized protein</fullName>
    </submittedName>
</protein>
<gene>
    <name evidence="1" type="ORF">FZC74_12110</name>
</gene>
<reference evidence="1 2" key="1">
    <citation type="submission" date="2019-08" db="EMBL/GenBank/DDBJ databases">
        <title>Bacillus genomes from the desert of Cuatro Cienegas, Coahuila.</title>
        <authorList>
            <person name="Olmedo-Alvarez G."/>
        </authorList>
    </citation>
    <scope>NUCLEOTIDE SEQUENCE [LARGE SCALE GENOMIC DNA]</scope>
    <source>
        <strain evidence="1 2">CH88_3T</strain>
    </source>
</reference>
<name>A0AA95B609_9BACI</name>
<proteinExistence type="predicted"/>
<dbReference type="RefSeq" id="WP_148966057.1">
    <property type="nucleotide sequence ID" value="NZ_VTEU01000004.1"/>
</dbReference>
<dbReference type="EMBL" id="VTEU01000004">
    <property type="protein sequence ID" value="TYS58543.1"/>
    <property type="molecule type" value="Genomic_DNA"/>
</dbReference>
<sequence>MTKAKINAAKNMTSKELEKYLVFFWGRRVRANEALAILKDVEGCIKEDIENKSRKAIYVAPVDNVWNYFHTVPSFKNRILKRNIKSLQELSDEADTYLVEYFYD</sequence>
<comment type="caution">
    <text evidence="1">The sequence shown here is derived from an EMBL/GenBank/DDBJ whole genome shotgun (WGS) entry which is preliminary data.</text>
</comment>
<dbReference type="AlphaFoldDB" id="A0AA95B609"/>